<dbReference type="AlphaFoldDB" id="A0A452GUT5"/>
<dbReference type="STRING" id="38772.ENSGAGP00000005873"/>
<reference evidence="2" key="1">
    <citation type="journal article" date="2017" name="PLoS ONE">
        <title>The Agassiz's desert tortoise genome provides a resource for the conservation of a threatened species.</title>
        <authorList>
            <person name="Tollis M."/>
            <person name="DeNardo D.F."/>
            <person name="Cornelius J.A."/>
            <person name="Dolby G.A."/>
            <person name="Edwards T."/>
            <person name="Henen B.T."/>
            <person name="Karl A.E."/>
            <person name="Murphy R.W."/>
            <person name="Kusumi K."/>
        </authorList>
    </citation>
    <scope>NUCLEOTIDE SEQUENCE [LARGE SCALE GENOMIC DNA]</scope>
</reference>
<dbReference type="Proteomes" id="UP000291020">
    <property type="component" value="Unassembled WGS sequence"/>
</dbReference>
<evidence type="ECO:0000313" key="1">
    <source>
        <dbReference type="Ensembl" id="ENSGAGP00000005873.1"/>
    </source>
</evidence>
<evidence type="ECO:0000313" key="2">
    <source>
        <dbReference type="Proteomes" id="UP000291020"/>
    </source>
</evidence>
<name>A0A452GUT5_9SAUR</name>
<reference evidence="1" key="2">
    <citation type="submission" date="2025-08" db="UniProtKB">
        <authorList>
            <consortium name="Ensembl"/>
        </authorList>
    </citation>
    <scope>IDENTIFICATION</scope>
</reference>
<accession>A0A452GUT5</accession>
<keyword evidence="2" id="KW-1185">Reference proteome</keyword>
<dbReference type="Ensembl" id="ENSGAGT00000006852.1">
    <property type="protein sequence ID" value="ENSGAGP00000005873.1"/>
    <property type="gene ID" value="ENSGAGG00000004778.1"/>
</dbReference>
<organism evidence="1 2">
    <name type="scientific">Gopherus agassizii</name>
    <name type="common">Agassiz's desert tortoise</name>
    <dbReference type="NCBI Taxonomy" id="38772"/>
    <lineage>
        <taxon>Eukaryota</taxon>
        <taxon>Metazoa</taxon>
        <taxon>Chordata</taxon>
        <taxon>Craniata</taxon>
        <taxon>Vertebrata</taxon>
        <taxon>Euteleostomi</taxon>
        <taxon>Archelosauria</taxon>
        <taxon>Testudinata</taxon>
        <taxon>Testudines</taxon>
        <taxon>Cryptodira</taxon>
        <taxon>Durocryptodira</taxon>
        <taxon>Testudinoidea</taxon>
        <taxon>Testudinidae</taxon>
        <taxon>Gopherus</taxon>
    </lineage>
</organism>
<proteinExistence type="predicted"/>
<reference evidence="1" key="3">
    <citation type="submission" date="2025-09" db="UniProtKB">
        <authorList>
            <consortium name="Ensembl"/>
        </authorList>
    </citation>
    <scope>IDENTIFICATION</scope>
</reference>
<sequence>MSFSTSASDLSRRRPLGLKIDQALLLVHNELMHENLTVSWLSDYCYQCLYQDLVSVPMSNTPGKSSIVAVAVDSQHPITLHLNGTGAGREFPRIHYHFGEFGNYSLVVNFGSGTKMISCNIIINESPVNSHLRTASSNCLRYSFVLSSFNSAFPLLHTPSLASIRSSNPLLFVSLPPFWPEILLLTSAKILTLCSAGSSLSLSSASPAMPPLSHTPLPAPFSDIVWSCIPSFSKPLILSLPYLPNSCLSSSTLTYP</sequence>
<protein>
    <submittedName>
        <fullName evidence="1">Uncharacterized protein</fullName>
    </submittedName>
</protein>